<dbReference type="PANTHER" id="PTHR46361">
    <property type="entry name" value="ELECTRON CARRIER/ PROTEIN DISULFIDE OXIDOREDUCTASE"/>
    <property type="match status" value="1"/>
</dbReference>
<keyword evidence="3" id="KW-1185">Reference proteome</keyword>
<proteinExistence type="predicted"/>
<dbReference type="Pfam" id="PF04784">
    <property type="entry name" value="DUF547"/>
    <property type="match status" value="1"/>
</dbReference>
<protein>
    <submittedName>
        <fullName evidence="2">DUF547 domain-containing protein</fullName>
    </submittedName>
</protein>
<accession>A0ABY4W3R7</accession>
<evidence type="ECO:0000313" key="3">
    <source>
        <dbReference type="Proteomes" id="UP001056291"/>
    </source>
</evidence>
<dbReference type="EMBL" id="CP098747">
    <property type="protein sequence ID" value="USG60370.1"/>
    <property type="molecule type" value="Genomic_DNA"/>
</dbReference>
<sequence>MRAIPIAFIVLITAVFPQATWAYFDQLDGLLATHVETKTVDGIRYNGVNYGAWGKDPRHTLVRDDILTTNPATLLSKEEKLAFWINAYNVLTIDLIIREKEPESIKNLGGLFSSPWSKHTWEIAGQSYTLDNIEHDIIRPLGEARIHFAINCAAKSCPDLRVEAYRPEKLNTQLADQVTLTFSNGTKGFRKSPAQNIIHVTKVMDWFGEDFDDRNLHSWLMPYFPSLINDQTEIKFFSYDWSLNKS</sequence>
<dbReference type="InterPro" id="IPR006869">
    <property type="entry name" value="DUF547"/>
</dbReference>
<dbReference type="RefSeq" id="WP_251933251.1">
    <property type="nucleotide sequence ID" value="NZ_CP098747.1"/>
</dbReference>
<dbReference type="PANTHER" id="PTHR46361:SF3">
    <property type="entry name" value="ELECTRON CARRIER_ PROTEIN DISULFIDE OXIDOREDUCTASE"/>
    <property type="match status" value="1"/>
</dbReference>
<gene>
    <name evidence="2" type="ORF">NBZ79_14455</name>
</gene>
<organism evidence="2 3">
    <name type="scientific">Sneathiella marina</name>
    <dbReference type="NCBI Taxonomy" id="2950108"/>
    <lineage>
        <taxon>Bacteria</taxon>
        <taxon>Pseudomonadati</taxon>
        <taxon>Pseudomonadota</taxon>
        <taxon>Alphaproteobacteria</taxon>
        <taxon>Sneathiellales</taxon>
        <taxon>Sneathiellaceae</taxon>
        <taxon>Sneathiella</taxon>
    </lineage>
</organism>
<dbReference type="Proteomes" id="UP001056291">
    <property type="component" value="Chromosome"/>
</dbReference>
<name>A0ABY4W3R7_9PROT</name>
<evidence type="ECO:0000259" key="1">
    <source>
        <dbReference type="Pfam" id="PF04784"/>
    </source>
</evidence>
<reference evidence="2" key="1">
    <citation type="submission" date="2022-06" db="EMBL/GenBank/DDBJ databases">
        <title>Sneathiella actinostolidae sp. nov., isolated from a sea anemonein the Western Pacific Ocean.</title>
        <authorList>
            <person name="Wei M.J."/>
        </authorList>
    </citation>
    <scope>NUCLEOTIDE SEQUENCE</scope>
    <source>
        <strain evidence="2">PHK-P5</strain>
    </source>
</reference>
<evidence type="ECO:0000313" key="2">
    <source>
        <dbReference type="EMBL" id="USG60370.1"/>
    </source>
</evidence>
<feature type="domain" description="DUF547" evidence="1">
    <location>
        <begin position="75"/>
        <end position="177"/>
    </location>
</feature>